<evidence type="ECO:0000313" key="4">
    <source>
        <dbReference type="Proteomes" id="UP000276232"/>
    </source>
</evidence>
<gene>
    <name evidence="3" type="ORF">EDC03_2582</name>
</gene>
<dbReference type="InterPro" id="IPR036513">
    <property type="entry name" value="STAS_dom_sf"/>
</dbReference>
<proteinExistence type="predicted"/>
<dbReference type="InterPro" id="IPR002645">
    <property type="entry name" value="STAS_dom"/>
</dbReference>
<protein>
    <submittedName>
        <fullName evidence="3">Anti-anti-sigma regulatory factor</fullName>
    </submittedName>
</protein>
<sequence>MSTAETDDGAVGREPTATPSTPSTGSLPAVAPRPAGPSGTVEASPDEPGVVVLRGEVDASVVAGVPDALVTSGVRVADVAGVTFIDSGGIHLLLRLHRAAPEGLDLRGASEDGLVVAVLATLGLAGLFGRA</sequence>
<dbReference type="OrthoDB" id="5145734at2"/>
<organism evidence="3 4">
    <name type="scientific">Pseudokineococcus lusitanus</name>
    <dbReference type="NCBI Taxonomy" id="763993"/>
    <lineage>
        <taxon>Bacteria</taxon>
        <taxon>Bacillati</taxon>
        <taxon>Actinomycetota</taxon>
        <taxon>Actinomycetes</taxon>
        <taxon>Kineosporiales</taxon>
        <taxon>Kineosporiaceae</taxon>
        <taxon>Pseudokineococcus</taxon>
    </lineage>
</organism>
<dbReference type="AlphaFoldDB" id="A0A3N1GWY9"/>
<reference evidence="3 4" key="1">
    <citation type="journal article" date="2015" name="Stand. Genomic Sci.">
        <title>Genomic Encyclopedia of Bacterial and Archaeal Type Strains, Phase III: the genomes of soil and plant-associated and newly described type strains.</title>
        <authorList>
            <person name="Whitman W.B."/>
            <person name="Woyke T."/>
            <person name="Klenk H.P."/>
            <person name="Zhou Y."/>
            <person name="Lilburn T.G."/>
            <person name="Beck B.J."/>
            <person name="De Vos P."/>
            <person name="Vandamme P."/>
            <person name="Eisen J.A."/>
            <person name="Garrity G."/>
            <person name="Hugenholtz P."/>
            <person name="Kyrpides N.C."/>
        </authorList>
    </citation>
    <scope>NUCLEOTIDE SEQUENCE [LARGE SCALE GENOMIC DNA]</scope>
    <source>
        <strain evidence="3 4">CECT 7306</strain>
    </source>
</reference>
<accession>A0A3N1GWY9</accession>
<dbReference type="Proteomes" id="UP000276232">
    <property type="component" value="Unassembled WGS sequence"/>
</dbReference>
<feature type="region of interest" description="Disordered" evidence="1">
    <location>
        <begin position="1"/>
        <end position="47"/>
    </location>
</feature>
<keyword evidence="4" id="KW-1185">Reference proteome</keyword>
<dbReference type="EMBL" id="RJKN01000006">
    <property type="protein sequence ID" value="ROP34760.1"/>
    <property type="molecule type" value="Genomic_DNA"/>
</dbReference>
<dbReference type="PROSITE" id="PS50801">
    <property type="entry name" value="STAS"/>
    <property type="match status" value="1"/>
</dbReference>
<evidence type="ECO:0000259" key="2">
    <source>
        <dbReference type="PROSITE" id="PS50801"/>
    </source>
</evidence>
<dbReference type="RefSeq" id="WP_123380633.1">
    <property type="nucleotide sequence ID" value="NZ_RJKN01000006.1"/>
</dbReference>
<dbReference type="Gene3D" id="3.30.750.24">
    <property type="entry name" value="STAS domain"/>
    <property type="match status" value="1"/>
</dbReference>
<evidence type="ECO:0000256" key="1">
    <source>
        <dbReference type="SAM" id="MobiDB-lite"/>
    </source>
</evidence>
<feature type="compositionally biased region" description="Low complexity" evidence="1">
    <location>
        <begin position="15"/>
        <end position="28"/>
    </location>
</feature>
<feature type="domain" description="STAS" evidence="2">
    <location>
        <begin position="76"/>
        <end position="131"/>
    </location>
</feature>
<dbReference type="InParanoid" id="A0A3N1GWY9"/>
<evidence type="ECO:0000313" key="3">
    <source>
        <dbReference type="EMBL" id="ROP34760.1"/>
    </source>
</evidence>
<name>A0A3N1GWY9_9ACTN</name>
<comment type="caution">
    <text evidence="3">The sequence shown here is derived from an EMBL/GenBank/DDBJ whole genome shotgun (WGS) entry which is preliminary data.</text>
</comment>
<dbReference type="SUPFAM" id="SSF52091">
    <property type="entry name" value="SpoIIaa-like"/>
    <property type="match status" value="1"/>
</dbReference>